<protein>
    <submittedName>
        <fullName evidence="2">Uncharacterized protein</fullName>
    </submittedName>
</protein>
<evidence type="ECO:0000256" key="1">
    <source>
        <dbReference type="SAM" id="Phobius"/>
    </source>
</evidence>
<keyword evidence="3" id="KW-1185">Reference proteome</keyword>
<feature type="transmembrane region" description="Helical" evidence="1">
    <location>
        <begin position="20"/>
        <end position="42"/>
    </location>
</feature>
<dbReference type="HOGENOM" id="CLU_2850051_0_0_1"/>
<accession>A0A0C9X0E1</accession>
<gene>
    <name evidence="2" type="ORF">K443DRAFT_344349</name>
</gene>
<keyword evidence="1" id="KW-1133">Transmembrane helix</keyword>
<evidence type="ECO:0000313" key="2">
    <source>
        <dbReference type="EMBL" id="KIK05535.1"/>
    </source>
</evidence>
<reference evidence="2 3" key="1">
    <citation type="submission" date="2014-04" db="EMBL/GenBank/DDBJ databases">
        <authorList>
            <consortium name="DOE Joint Genome Institute"/>
            <person name="Kuo A."/>
            <person name="Kohler A."/>
            <person name="Nagy L.G."/>
            <person name="Floudas D."/>
            <person name="Copeland A."/>
            <person name="Barry K.W."/>
            <person name="Cichocki N."/>
            <person name="Veneault-Fourrey C."/>
            <person name="LaButti K."/>
            <person name="Lindquist E.A."/>
            <person name="Lipzen A."/>
            <person name="Lundell T."/>
            <person name="Morin E."/>
            <person name="Murat C."/>
            <person name="Sun H."/>
            <person name="Tunlid A."/>
            <person name="Henrissat B."/>
            <person name="Grigoriev I.V."/>
            <person name="Hibbett D.S."/>
            <person name="Martin F."/>
            <person name="Nordberg H.P."/>
            <person name="Cantor M.N."/>
            <person name="Hua S.X."/>
        </authorList>
    </citation>
    <scope>NUCLEOTIDE SEQUENCE [LARGE SCALE GENOMIC DNA]</scope>
    <source>
        <strain evidence="2 3">LaAM-08-1</strain>
    </source>
</reference>
<proteinExistence type="predicted"/>
<sequence length="65" mass="7698">MTEVSIILGVIPVHLTRRFVSFLMSFFLPIFGYSLEILIWNFEVSAGYRRPFHFLHWFEGADCRS</sequence>
<dbReference type="AlphaFoldDB" id="A0A0C9X0E1"/>
<organism evidence="2 3">
    <name type="scientific">Laccaria amethystina LaAM-08-1</name>
    <dbReference type="NCBI Taxonomy" id="1095629"/>
    <lineage>
        <taxon>Eukaryota</taxon>
        <taxon>Fungi</taxon>
        <taxon>Dikarya</taxon>
        <taxon>Basidiomycota</taxon>
        <taxon>Agaricomycotina</taxon>
        <taxon>Agaricomycetes</taxon>
        <taxon>Agaricomycetidae</taxon>
        <taxon>Agaricales</taxon>
        <taxon>Agaricineae</taxon>
        <taxon>Hydnangiaceae</taxon>
        <taxon>Laccaria</taxon>
    </lineage>
</organism>
<name>A0A0C9X0E1_9AGAR</name>
<keyword evidence="1" id="KW-0472">Membrane</keyword>
<keyword evidence="1" id="KW-0812">Transmembrane</keyword>
<evidence type="ECO:0000313" key="3">
    <source>
        <dbReference type="Proteomes" id="UP000054477"/>
    </source>
</evidence>
<reference evidence="3" key="2">
    <citation type="submission" date="2015-01" db="EMBL/GenBank/DDBJ databases">
        <title>Evolutionary Origins and Diversification of the Mycorrhizal Mutualists.</title>
        <authorList>
            <consortium name="DOE Joint Genome Institute"/>
            <consortium name="Mycorrhizal Genomics Consortium"/>
            <person name="Kohler A."/>
            <person name="Kuo A."/>
            <person name="Nagy L.G."/>
            <person name="Floudas D."/>
            <person name="Copeland A."/>
            <person name="Barry K.W."/>
            <person name="Cichocki N."/>
            <person name="Veneault-Fourrey C."/>
            <person name="LaButti K."/>
            <person name="Lindquist E.A."/>
            <person name="Lipzen A."/>
            <person name="Lundell T."/>
            <person name="Morin E."/>
            <person name="Murat C."/>
            <person name="Riley R."/>
            <person name="Ohm R."/>
            <person name="Sun H."/>
            <person name="Tunlid A."/>
            <person name="Henrissat B."/>
            <person name="Grigoriev I.V."/>
            <person name="Hibbett D.S."/>
            <person name="Martin F."/>
        </authorList>
    </citation>
    <scope>NUCLEOTIDE SEQUENCE [LARGE SCALE GENOMIC DNA]</scope>
    <source>
        <strain evidence="3">LaAM-08-1</strain>
    </source>
</reference>
<dbReference type="EMBL" id="KN838559">
    <property type="protein sequence ID" value="KIK05535.1"/>
    <property type="molecule type" value="Genomic_DNA"/>
</dbReference>
<dbReference type="Proteomes" id="UP000054477">
    <property type="component" value="Unassembled WGS sequence"/>
</dbReference>